<dbReference type="InterPro" id="IPR008984">
    <property type="entry name" value="SMAD_FHA_dom_sf"/>
</dbReference>
<dbReference type="InterPro" id="IPR000253">
    <property type="entry name" value="FHA_dom"/>
</dbReference>
<dbReference type="SUPFAM" id="SSF49879">
    <property type="entry name" value="SMAD/FHA domain"/>
    <property type="match status" value="2"/>
</dbReference>
<dbReference type="InterPro" id="IPR026870">
    <property type="entry name" value="Zinc_ribbon_dom"/>
</dbReference>
<sequence>MIVCPKCSKENQDHYKFCLGCGAELPREAAPRAFSASTPPHGVKAASAARVPAASEAPPPGYTPGDLAAVAPSMPSHQPTQAPPQVVPSVPQAPAASSLPSGGTPAAAPATTSPPPGGAPQASPGAGGSSCPQCGHMNAANNVFCGSCGFRLGAAPAARSVAPPAAAATGTIVLTALRADGSEAGNYTLPSTTMTVGRDTGGIFAGDSYLSPRHATFRQANSRLHVKDEGSLNGVYRKLFRDSPVELQPNDIFRIGQEIIRFEPLAPLPASPDGVERLGAPSKGYVGRIALIIGRDTTGNAFPVPEAGVHLGRERGDILFPEDGYVSGLHCHLAYAGGKLTLTDLGSSNGTFLRLREEVEVQNGDVLLMGQQLFRITM</sequence>
<organism evidence="3 4">
    <name type="scientific">Pendulispora brunnea</name>
    <dbReference type="NCBI Taxonomy" id="2905690"/>
    <lineage>
        <taxon>Bacteria</taxon>
        <taxon>Pseudomonadati</taxon>
        <taxon>Myxococcota</taxon>
        <taxon>Myxococcia</taxon>
        <taxon>Myxococcales</taxon>
        <taxon>Sorangiineae</taxon>
        <taxon>Pendulisporaceae</taxon>
        <taxon>Pendulispora</taxon>
    </lineage>
</organism>
<evidence type="ECO:0000313" key="4">
    <source>
        <dbReference type="Proteomes" id="UP001379533"/>
    </source>
</evidence>
<feature type="compositionally biased region" description="Low complexity" evidence="1">
    <location>
        <begin position="45"/>
        <end position="56"/>
    </location>
</feature>
<gene>
    <name evidence="3" type="ORF">LZC95_47390</name>
</gene>
<dbReference type="CDD" id="cd00060">
    <property type="entry name" value="FHA"/>
    <property type="match status" value="2"/>
</dbReference>
<accession>A0ABZ2K5T8</accession>
<name>A0ABZ2K5T8_9BACT</name>
<protein>
    <submittedName>
        <fullName evidence="3">FHA domain-containing protein</fullName>
    </submittedName>
</protein>
<reference evidence="3 4" key="1">
    <citation type="submission" date="2021-12" db="EMBL/GenBank/DDBJ databases">
        <title>Discovery of the Pendulisporaceae a myxobacterial family with distinct sporulation behavior and unique specialized metabolism.</title>
        <authorList>
            <person name="Garcia R."/>
            <person name="Popoff A."/>
            <person name="Bader C.D."/>
            <person name="Loehr J."/>
            <person name="Walesch S."/>
            <person name="Walt C."/>
            <person name="Boldt J."/>
            <person name="Bunk B."/>
            <person name="Haeckl F.J.F.P.J."/>
            <person name="Gunesch A.P."/>
            <person name="Birkelbach J."/>
            <person name="Nuebel U."/>
            <person name="Pietschmann T."/>
            <person name="Bach T."/>
            <person name="Mueller R."/>
        </authorList>
    </citation>
    <scope>NUCLEOTIDE SEQUENCE [LARGE SCALE GENOMIC DNA]</scope>
    <source>
        <strain evidence="3 4">MSr12523</strain>
    </source>
</reference>
<proteinExistence type="predicted"/>
<evidence type="ECO:0000313" key="3">
    <source>
        <dbReference type="EMBL" id="WXA94065.1"/>
    </source>
</evidence>
<keyword evidence="4" id="KW-1185">Reference proteome</keyword>
<dbReference type="Pfam" id="PF13240">
    <property type="entry name" value="Zn_Ribbon_1"/>
    <property type="match status" value="1"/>
</dbReference>
<dbReference type="RefSeq" id="WP_394844668.1">
    <property type="nucleotide sequence ID" value="NZ_CP089982.1"/>
</dbReference>
<dbReference type="PROSITE" id="PS50006">
    <property type="entry name" value="FHA_DOMAIN"/>
    <property type="match status" value="1"/>
</dbReference>
<dbReference type="Pfam" id="PF00498">
    <property type="entry name" value="FHA"/>
    <property type="match status" value="2"/>
</dbReference>
<evidence type="ECO:0000256" key="1">
    <source>
        <dbReference type="SAM" id="MobiDB-lite"/>
    </source>
</evidence>
<dbReference type="Proteomes" id="UP001379533">
    <property type="component" value="Chromosome"/>
</dbReference>
<dbReference type="EMBL" id="CP089982">
    <property type="protein sequence ID" value="WXA94065.1"/>
    <property type="molecule type" value="Genomic_DNA"/>
</dbReference>
<dbReference type="SMART" id="SM00240">
    <property type="entry name" value="FHA"/>
    <property type="match status" value="2"/>
</dbReference>
<feature type="compositionally biased region" description="Low complexity" evidence="1">
    <location>
        <begin position="119"/>
        <end position="130"/>
    </location>
</feature>
<feature type="domain" description="FHA" evidence="2">
    <location>
        <begin position="291"/>
        <end position="358"/>
    </location>
</feature>
<evidence type="ECO:0000259" key="2">
    <source>
        <dbReference type="PROSITE" id="PS50006"/>
    </source>
</evidence>
<feature type="region of interest" description="Disordered" evidence="1">
    <location>
        <begin position="32"/>
        <end position="130"/>
    </location>
</feature>
<dbReference type="Gene3D" id="2.60.200.20">
    <property type="match status" value="2"/>
</dbReference>
<feature type="compositionally biased region" description="Low complexity" evidence="1">
    <location>
        <begin position="87"/>
        <end position="111"/>
    </location>
</feature>